<evidence type="ECO:0000256" key="14">
    <source>
        <dbReference type="ARBA" id="ARBA00044770"/>
    </source>
</evidence>
<keyword evidence="5" id="KW-0133">Cell shape</keyword>
<dbReference type="PANTHER" id="PTHR30474">
    <property type="entry name" value="CELL CYCLE PROTEIN"/>
    <property type="match status" value="1"/>
</dbReference>
<comment type="catalytic activity">
    <reaction evidence="15">
        <text>[GlcNAc-(1-&gt;4)-Mur2Ac(oyl-L-Ala-gamma-D-Glu-L-Lys-D-Ala-D-Ala)](n)-di-trans,octa-cis-undecaprenyl diphosphate + beta-D-GlcNAc-(1-&gt;4)-Mur2Ac(oyl-L-Ala-gamma-D-Glu-L-Lys-D-Ala-D-Ala)-di-trans,octa-cis-undecaprenyl diphosphate = [GlcNAc-(1-&gt;4)-Mur2Ac(oyl-L-Ala-gamma-D-Glu-L-Lys-D-Ala-D-Ala)](n+1)-di-trans,octa-cis-undecaprenyl diphosphate + di-trans,octa-cis-undecaprenyl diphosphate + H(+)</text>
        <dbReference type="Rhea" id="RHEA:23708"/>
        <dbReference type="Rhea" id="RHEA-COMP:9602"/>
        <dbReference type="Rhea" id="RHEA-COMP:9603"/>
        <dbReference type="ChEBI" id="CHEBI:15378"/>
        <dbReference type="ChEBI" id="CHEBI:58405"/>
        <dbReference type="ChEBI" id="CHEBI:60033"/>
        <dbReference type="ChEBI" id="CHEBI:78435"/>
        <dbReference type="EC" id="2.4.99.28"/>
    </reaction>
</comment>
<keyword evidence="18" id="KW-0131">Cell cycle</keyword>
<evidence type="ECO:0000256" key="16">
    <source>
        <dbReference type="ARBA" id="ARBA00049966"/>
    </source>
</evidence>
<dbReference type="GO" id="GO:0009252">
    <property type="term" value="P:peptidoglycan biosynthetic process"/>
    <property type="evidence" value="ECO:0007669"/>
    <property type="project" value="UniProtKB-KW"/>
</dbReference>
<evidence type="ECO:0000256" key="12">
    <source>
        <dbReference type="ARBA" id="ARBA00041185"/>
    </source>
</evidence>
<dbReference type="EC" id="2.4.99.28" evidence="14"/>
<dbReference type="GO" id="GO:0008360">
    <property type="term" value="P:regulation of cell shape"/>
    <property type="evidence" value="ECO:0007669"/>
    <property type="project" value="UniProtKB-KW"/>
</dbReference>
<keyword evidence="7 17" id="KW-1133">Transmembrane helix</keyword>
<dbReference type="GO" id="GO:0015648">
    <property type="term" value="F:lipid-linked peptidoglycan transporter activity"/>
    <property type="evidence" value="ECO:0007669"/>
    <property type="project" value="TreeGrafter"/>
</dbReference>
<comment type="similarity">
    <text evidence="11">Belongs to the SEDS family. FtsW subfamily.</text>
</comment>
<evidence type="ECO:0000256" key="1">
    <source>
        <dbReference type="ARBA" id="ARBA00004141"/>
    </source>
</evidence>
<reference evidence="18 19" key="1">
    <citation type="submission" date="2019-02" db="EMBL/GenBank/DDBJ databases">
        <authorList>
            <consortium name="Pathogen Informatics"/>
        </authorList>
    </citation>
    <scope>NUCLEOTIDE SEQUENCE [LARGE SCALE GENOMIC DNA]</scope>
    <source>
        <strain evidence="18 19">3012STDY7089603</strain>
    </source>
</reference>
<keyword evidence="3" id="KW-0808">Transferase</keyword>
<keyword evidence="8 17" id="KW-0472">Membrane</keyword>
<organism evidence="18 19">
    <name type="scientific">Urinicoccus massiliensis</name>
    <dbReference type="NCBI Taxonomy" id="1723382"/>
    <lineage>
        <taxon>Bacteria</taxon>
        <taxon>Bacillati</taxon>
        <taxon>Bacillota</taxon>
        <taxon>Tissierellia</taxon>
        <taxon>Tissierellales</taxon>
        <taxon>Peptoniphilaceae</taxon>
        <taxon>Urinicoccus</taxon>
    </lineage>
</organism>
<evidence type="ECO:0000313" key="19">
    <source>
        <dbReference type="Proteomes" id="UP000377798"/>
    </source>
</evidence>
<keyword evidence="4 17" id="KW-0812">Transmembrane</keyword>
<evidence type="ECO:0000256" key="17">
    <source>
        <dbReference type="SAM" id="Phobius"/>
    </source>
</evidence>
<feature type="transmembrane region" description="Helical" evidence="17">
    <location>
        <begin position="336"/>
        <end position="356"/>
    </location>
</feature>
<dbReference type="GO" id="GO:0005886">
    <property type="term" value="C:plasma membrane"/>
    <property type="evidence" value="ECO:0007669"/>
    <property type="project" value="TreeGrafter"/>
</dbReference>
<dbReference type="InterPro" id="IPR018365">
    <property type="entry name" value="Cell_cycle_FtsW-rel_CS"/>
</dbReference>
<evidence type="ECO:0000256" key="4">
    <source>
        <dbReference type="ARBA" id="ARBA00022692"/>
    </source>
</evidence>
<evidence type="ECO:0000256" key="9">
    <source>
        <dbReference type="ARBA" id="ARBA00032370"/>
    </source>
</evidence>
<evidence type="ECO:0000313" key="18">
    <source>
        <dbReference type="EMBL" id="VFB16038.1"/>
    </source>
</evidence>
<feature type="transmembrane region" description="Helical" evidence="17">
    <location>
        <begin position="44"/>
        <end position="61"/>
    </location>
</feature>
<evidence type="ECO:0000256" key="8">
    <source>
        <dbReference type="ARBA" id="ARBA00023136"/>
    </source>
</evidence>
<keyword evidence="18" id="KW-0132">Cell division</keyword>
<comment type="subcellular location">
    <subcellularLocation>
        <location evidence="1">Membrane</location>
        <topology evidence="1">Multi-pass membrane protein</topology>
    </subcellularLocation>
</comment>
<evidence type="ECO:0000256" key="15">
    <source>
        <dbReference type="ARBA" id="ARBA00049902"/>
    </source>
</evidence>
<dbReference type="AlphaFoldDB" id="A0A8H2M669"/>
<evidence type="ECO:0000256" key="2">
    <source>
        <dbReference type="ARBA" id="ARBA00022676"/>
    </source>
</evidence>
<feature type="transmembrane region" description="Helical" evidence="17">
    <location>
        <begin position="73"/>
        <end position="91"/>
    </location>
</feature>
<dbReference type="GO" id="GO:0008955">
    <property type="term" value="F:peptidoglycan glycosyltransferase activity"/>
    <property type="evidence" value="ECO:0007669"/>
    <property type="project" value="UniProtKB-EC"/>
</dbReference>
<evidence type="ECO:0000256" key="11">
    <source>
        <dbReference type="ARBA" id="ARBA00038053"/>
    </source>
</evidence>
<evidence type="ECO:0000256" key="13">
    <source>
        <dbReference type="ARBA" id="ARBA00041418"/>
    </source>
</evidence>
<evidence type="ECO:0000256" key="6">
    <source>
        <dbReference type="ARBA" id="ARBA00022984"/>
    </source>
</evidence>
<gene>
    <name evidence="18" type="primary">ftsW_1</name>
    <name evidence="18" type="ORF">NCTC13150_00552</name>
</gene>
<dbReference type="Proteomes" id="UP000377798">
    <property type="component" value="Unassembled WGS sequence"/>
</dbReference>
<keyword evidence="19" id="KW-1185">Reference proteome</keyword>
<protein>
    <recommendedName>
        <fullName evidence="12">Probable peptidoglycan glycosyltransferase FtsW</fullName>
        <ecNumber evidence="14">2.4.99.28</ecNumber>
    </recommendedName>
    <alternativeName>
        <fullName evidence="13">Cell division protein FtsW</fullName>
    </alternativeName>
    <alternativeName>
        <fullName evidence="10">Cell wall polymerase</fullName>
    </alternativeName>
    <alternativeName>
        <fullName evidence="9">Peptidoglycan polymerase</fullName>
    </alternativeName>
</protein>
<accession>A0A8H2M669</accession>
<comment type="function">
    <text evidence="16">Peptidoglycan polymerase that is essential for cell division.</text>
</comment>
<proteinExistence type="inferred from homology"/>
<feature type="transmembrane region" description="Helical" evidence="17">
    <location>
        <begin position="304"/>
        <end position="330"/>
    </location>
</feature>
<dbReference type="RefSeq" id="WP_083553254.1">
    <property type="nucleotide sequence ID" value="NZ_CAACYI010000001.1"/>
</dbReference>
<feature type="transmembrane region" description="Helical" evidence="17">
    <location>
        <begin position="225"/>
        <end position="245"/>
    </location>
</feature>
<feature type="transmembrane region" description="Helical" evidence="17">
    <location>
        <begin position="111"/>
        <end position="130"/>
    </location>
</feature>
<dbReference type="PANTHER" id="PTHR30474:SF2">
    <property type="entry name" value="PEPTIDOGLYCAN GLYCOSYLTRANSFERASE FTSW-RELATED"/>
    <property type="match status" value="1"/>
</dbReference>
<comment type="caution">
    <text evidence="18">The sequence shown here is derived from an EMBL/GenBank/DDBJ whole genome shotgun (WGS) entry which is preliminary data.</text>
</comment>
<dbReference type="GO" id="GO:0051301">
    <property type="term" value="P:cell division"/>
    <property type="evidence" value="ECO:0007669"/>
    <property type="project" value="UniProtKB-KW"/>
</dbReference>
<feature type="transmembrane region" description="Helical" evidence="17">
    <location>
        <begin position="270"/>
        <end position="292"/>
    </location>
</feature>
<evidence type="ECO:0000256" key="5">
    <source>
        <dbReference type="ARBA" id="ARBA00022960"/>
    </source>
</evidence>
<evidence type="ECO:0000256" key="3">
    <source>
        <dbReference type="ARBA" id="ARBA00022679"/>
    </source>
</evidence>
<keyword evidence="2" id="KW-0328">Glycosyltransferase</keyword>
<dbReference type="Pfam" id="PF01098">
    <property type="entry name" value="FTSW_RODA_SPOVE"/>
    <property type="match status" value="1"/>
</dbReference>
<dbReference type="InterPro" id="IPR001182">
    <property type="entry name" value="FtsW/RodA"/>
</dbReference>
<sequence length="361" mass="40383">MKKRPFHLGLLLSIVLLLIVGVLFVASASSYEGLAKMGNNLHFIKRHLVFLITGLVFFVFASRLSIDFIRRMSLPFFALSVFLCALLYTPLGVSHYNSVRWLQIPLVGFEFMPSDLLKYASIFYLSDYLVKNRRTTRKFKTFAMIIGIIGLSTGLVILKDFSTGMVIGLSLMSLFFVLGMEPYQYALSGLGGGALAFIMIRMMPYRMERMMSFIDPFDDIQDTDWQLANSLFAHGIGGFWGVGYLNSRLKQGYLPMSYNDFIFPIIGEEWGFLGTTFVVLLYFLFTLSGLQIAGRCKNLYEQLIATGITICISVQAFFNMGVTIGILPVTGLTLPFISYGGTSLWVCLVAAGILLGRSKNH</sequence>
<dbReference type="EMBL" id="CAACYI010000001">
    <property type="protein sequence ID" value="VFB16038.1"/>
    <property type="molecule type" value="Genomic_DNA"/>
</dbReference>
<dbReference type="PROSITE" id="PS00428">
    <property type="entry name" value="FTSW_RODA_SPOVE"/>
    <property type="match status" value="1"/>
</dbReference>
<keyword evidence="6" id="KW-0573">Peptidoglycan synthesis</keyword>
<dbReference type="GO" id="GO:0032153">
    <property type="term" value="C:cell division site"/>
    <property type="evidence" value="ECO:0007669"/>
    <property type="project" value="TreeGrafter"/>
</dbReference>
<feature type="transmembrane region" description="Helical" evidence="17">
    <location>
        <begin position="142"/>
        <end position="171"/>
    </location>
</feature>
<evidence type="ECO:0000256" key="7">
    <source>
        <dbReference type="ARBA" id="ARBA00022989"/>
    </source>
</evidence>
<feature type="transmembrane region" description="Helical" evidence="17">
    <location>
        <begin position="183"/>
        <end position="204"/>
    </location>
</feature>
<name>A0A8H2M669_9FIRM</name>
<evidence type="ECO:0000256" key="10">
    <source>
        <dbReference type="ARBA" id="ARBA00033270"/>
    </source>
</evidence>